<dbReference type="PROSITE" id="PS51257">
    <property type="entry name" value="PROKAR_LIPOPROTEIN"/>
    <property type="match status" value="1"/>
</dbReference>
<name>A0A2V0NRS0_9CHLO</name>
<protein>
    <submittedName>
        <fullName evidence="2">Uncharacterized protein</fullName>
    </submittedName>
</protein>
<proteinExistence type="predicted"/>
<accession>A0A2V0NRS0</accession>
<feature type="chain" id="PRO_5016128140" evidence="1">
    <location>
        <begin position="27"/>
        <end position="93"/>
    </location>
</feature>
<evidence type="ECO:0000313" key="2">
    <source>
        <dbReference type="EMBL" id="GBF90331.1"/>
    </source>
</evidence>
<keyword evidence="3" id="KW-1185">Reference proteome</keyword>
<comment type="caution">
    <text evidence="2">The sequence shown here is derived from an EMBL/GenBank/DDBJ whole genome shotgun (WGS) entry which is preliminary data.</text>
</comment>
<dbReference type="Proteomes" id="UP000247498">
    <property type="component" value="Unassembled WGS sequence"/>
</dbReference>
<evidence type="ECO:0000256" key="1">
    <source>
        <dbReference type="SAM" id="SignalP"/>
    </source>
</evidence>
<organism evidence="2 3">
    <name type="scientific">Raphidocelis subcapitata</name>
    <dbReference type="NCBI Taxonomy" id="307507"/>
    <lineage>
        <taxon>Eukaryota</taxon>
        <taxon>Viridiplantae</taxon>
        <taxon>Chlorophyta</taxon>
        <taxon>core chlorophytes</taxon>
        <taxon>Chlorophyceae</taxon>
        <taxon>CS clade</taxon>
        <taxon>Sphaeropleales</taxon>
        <taxon>Selenastraceae</taxon>
        <taxon>Raphidocelis</taxon>
    </lineage>
</organism>
<sequence length="93" mass="9714">MGSARQAACAALTVALALISCLTASARPLAGPLGGTDGPAAAARRLGELVWPGGPPTQTQMFTAALRQEAMAPFHGRQDYNSRIQPAYFRTPF</sequence>
<dbReference type="AlphaFoldDB" id="A0A2V0NRS0"/>
<reference evidence="2 3" key="1">
    <citation type="journal article" date="2018" name="Sci. Rep.">
        <title>Raphidocelis subcapitata (=Pseudokirchneriella subcapitata) provides an insight into genome evolution and environmental adaptations in the Sphaeropleales.</title>
        <authorList>
            <person name="Suzuki S."/>
            <person name="Yamaguchi H."/>
            <person name="Nakajima N."/>
            <person name="Kawachi M."/>
        </authorList>
    </citation>
    <scope>NUCLEOTIDE SEQUENCE [LARGE SCALE GENOMIC DNA]</scope>
    <source>
        <strain evidence="2 3">NIES-35</strain>
    </source>
</reference>
<dbReference type="EMBL" id="BDRX01000016">
    <property type="protein sequence ID" value="GBF90331.1"/>
    <property type="molecule type" value="Genomic_DNA"/>
</dbReference>
<gene>
    <name evidence="2" type="ORF">Rsub_02437</name>
</gene>
<evidence type="ECO:0000313" key="3">
    <source>
        <dbReference type="Proteomes" id="UP000247498"/>
    </source>
</evidence>
<feature type="signal peptide" evidence="1">
    <location>
        <begin position="1"/>
        <end position="26"/>
    </location>
</feature>
<dbReference type="InParanoid" id="A0A2V0NRS0"/>
<keyword evidence="1" id="KW-0732">Signal</keyword>